<dbReference type="Gene3D" id="1.10.1220.170">
    <property type="match status" value="1"/>
</dbReference>
<evidence type="ECO:0000313" key="1">
    <source>
        <dbReference type="EMBL" id="MFC4564650.1"/>
    </source>
</evidence>
<dbReference type="Proteomes" id="UP001595923">
    <property type="component" value="Unassembled WGS sequence"/>
</dbReference>
<comment type="caution">
    <text evidence="1">The sequence shown here is derived from an EMBL/GenBank/DDBJ whole genome shotgun (WGS) entry which is preliminary data.</text>
</comment>
<accession>A0ABV9E0K7</accession>
<reference evidence="2" key="1">
    <citation type="journal article" date="2019" name="Int. J. Syst. Evol. Microbiol.">
        <title>The Global Catalogue of Microorganisms (GCM) 10K type strain sequencing project: providing services to taxonomists for standard genome sequencing and annotation.</title>
        <authorList>
            <consortium name="The Broad Institute Genomics Platform"/>
            <consortium name="The Broad Institute Genome Sequencing Center for Infectious Disease"/>
            <person name="Wu L."/>
            <person name="Ma J."/>
        </authorList>
    </citation>
    <scope>NUCLEOTIDE SEQUENCE [LARGE SCALE GENOMIC DNA]</scope>
    <source>
        <strain evidence="2">XZYJ18</strain>
    </source>
</reference>
<sequence length="80" mass="7998">MGNTAPTESAGDDAVAFARVGDGLVEDVVTGSGGEPAALSASAASEGTARLFEVPGNARRLITAIKELEAGRGVERALIE</sequence>
<name>A0ABV9E0K7_9ACTN</name>
<evidence type="ECO:0000313" key="2">
    <source>
        <dbReference type="Proteomes" id="UP001595923"/>
    </source>
</evidence>
<protein>
    <submittedName>
        <fullName evidence="1">Type II toxin-antitoxin system prevent-host-death family antitoxin</fullName>
    </submittedName>
</protein>
<dbReference type="EMBL" id="JBHSFQ010000026">
    <property type="protein sequence ID" value="MFC4564650.1"/>
    <property type="molecule type" value="Genomic_DNA"/>
</dbReference>
<proteinExistence type="predicted"/>
<dbReference type="RefSeq" id="WP_378577949.1">
    <property type="nucleotide sequence ID" value="NZ_JBHSFQ010000026.1"/>
</dbReference>
<organism evidence="1 2">
    <name type="scientific">Nocardiopsis mangrovi</name>
    <dbReference type="NCBI Taxonomy" id="1179818"/>
    <lineage>
        <taxon>Bacteria</taxon>
        <taxon>Bacillati</taxon>
        <taxon>Actinomycetota</taxon>
        <taxon>Actinomycetes</taxon>
        <taxon>Streptosporangiales</taxon>
        <taxon>Nocardiopsidaceae</taxon>
        <taxon>Nocardiopsis</taxon>
    </lineage>
</organism>
<gene>
    <name evidence="1" type="ORF">ACFO4E_22560</name>
</gene>
<keyword evidence="2" id="KW-1185">Reference proteome</keyword>